<proteinExistence type="predicted"/>
<keyword evidence="2" id="KW-1185">Reference proteome</keyword>
<sequence length="122" mass="14231">MKTRRNLIIYDKQGPLGNTIARSFQKTPIAVYKNKKITQILDLVRLKQKINFVFVLFIFNEEFELVECTLLAQLNVPIIFAPTNKHSYKNLIKMKGIEVMDVSKHKSLHISQILDFLETHDT</sequence>
<comment type="caution">
    <text evidence="1">The sequence shown here is derived from an EMBL/GenBank/DDBJ whole genome shotgun (WGS) entry which is preliminary data.</text>
</comment>
<reference evidence="1 2" key="1">
    <citation type="submission" date="2018-10" db="EMBL/GenBank/DDBJ databases">
        <title>Ulvibacterium marinum gen. nov., sp. nov., a novel marine bacterium of the family Flavobacteriaceae, isolated from a culture of the green alga Ulva prolifera.</title>
        <authorList>
            <person name="Zhang Z."/>
        </authorList>
    </citation>
    <scope>NUCLEOTIDE SEQUENCE [LARGE SCALE GENOMIC DNA]</scope>
    <source>
        <strain evidence="1 2">CCMM003</strain>
    </source>
</reference>
<dbReference type="EMBL" id="RBCJ01000002">
    <property type="protein sequence ID" value="RKN81794.1"/>
    <property type="molecule type" value="Genomic_DNA"/>
</dbReference>
<evidence type="ECO:0000313" key="2">
    <source>
        <dbReference type="Proteomes" id="UP000276603"/>
    </source>
</evidence>
<dbReference type="Proteomes" id="UP000276603">
    <property type="component" value="Unassembled WGS sequence"/>
</dbReference>
<organism evidence="1 2">
    <name type="scientific">Ulvibacterium marinum</name>
    <dbReference type="NCBI Taxonomy" id="2419782"/>
    <lineage>
        <taxon>Bacteria</taxon>
        <taxon>Pseudomonadati</taxon>
        <taxon>Bacteroidota</taxon>
        <taxon>Flavobacteriia</taxon>
        <taxon>Flavobacteriales</taxon>
        <taxon>Flavobacteriaceae</taxon>
        <taxon>Ulvibacterium</taxon>
    </lineage>
</organism>
<evidence type="ECO:0000313" key="1">
    <source>
        <dbReference type="EMBL" id="RKN81794.1"/>
    </source>
</evidence>
<dbReference type="RefSeq" id="WP_120711948.1">
    <property type="nucleotide sequence ID" value="NZ_RBCJ01000002.1"/>
</dbReference>
<protein>
    <recommendedName>
        <fullName evidence="3">Response regulator</fullName>
    </recommendedName>
</protein>
<accession>A0A3B0CAV8</accession>
<gene>
    <name evidence="1" type="ORF">D7Z94_12970</name>
</gene>
<dbReference type="AlphaFoldDB" id="A0A3B0CAV8"/>
<evidence type="ECO:0008006" key="3">
    <source>
        <dbReference type="Google" id="ProtNLM"/>
    </source>
</evidence>
<name>A0A3B0CAV8_9FLAO</name>
<dbReference type="OrthoDB" id="1374164at2"/>